<feature type="compositionally biased region" description="Low complexity" evidence="1">
    <location>
        <begin position="10"/>
        <end position="24"/>
    </location>
</feature>
<dbReference type="SUPFAM" id="SSF110296">
    <property type="entry name" value="Oligoxyloglucan reducing end-specific cellobiohydrolase"/>
    <property type="match status" value="1"/>
</dbReference>
<dbReference type="InterPro" id="IPR015943">
    <property type="entry name" value="WD40/YVTN_repeat-like_dom_sf"/>
</dbReference>
<reference evidence="3" key="1">
    <citation type="submission" date="2016-06" db="EMBL/GenBank/DDBJ databases">
        <authorList>
            <person name="Varghese N."/>
            <person name="Submissions Spin"/>
        </authorList>
    </citation>
    <scope>NUCLEOTIDE SEQUENCE [LARGE SCALE GENOMIC DNA]</scope>
    <source>
        <strain evidence="3">DSM 45161</strain>
    </source>
</reference>
<evidence type="ECO:0008006" key="4">
    <source>
        <dbReference type="Google" id="ProtNLM"/>
    </source>
</evidence>
<sequence>MSTRTRRRTAPSTRTTGSPARRARGRWATAVAVAAAGAVLAAVVAATVLLSGADPGDDRQARAGDFGHVHALAVDPGTGRVHLATHHGLYRVDGARSAVRVSAHTSDLMGFAVTGPGRFVASGHPGEGDDGPGNLGLVESTDAGGTWTATSLSGRADFHGLRAAHGALYGYNSTDGAFMVSTDRRTWEHRSLTAIGAFDVDPADPDEVLAVGRNGLQRSTDGGRGWHPLAPAPPLVVLTWPAGQDLYGADAEGVVWHSGDAGTTWQRRGRAGAAARAMTGHGASLYLATADDRVLVSDDGGASWRTHYEPA</sequence>
<dbReference type="InterPro" id="IPR054817">
    <property type="entry name" value="Glycosyl_F510_1955-like"/>
</dbReference>
<dbReference type="Proteomes" id="UP000198215">
    <property type="component" value="Chromosome I"/>
</dbReference>
<organism evidence="2 3">
    <name type="scientific">Micromonospora coxensis</name>
    <dbReference type="NCBI Taxonomy" id="356852"/>
    <lineage>
        <taxon>Bacteria</taxon>
        <taxon>Bacillati</taxon>
        <taxon>Actinomycetota</taxon>
        <taxon>Actinomycetes</taxon>
        <taxon>Micromonosporales</taxon>
        <taxon>Micromonosporaceae</taxon>
        <taxon>Micromonospora</taxon>
    </lineage>
</organism>
<gene>
    <name evidence="2" type="ORF">GA0070614_0719</name>
</gene>
<dbReference type="RefSeq" id="WP_231933509.1">
    <property type="nucleotide sequence ID" value="NZ_LT607753.1"/>
</dbReference>
<dbReference type="AlphaFoldDB" id="A0A1C5H2C9"/>
<dbReference type="Gene3D" id="2.130.10.10">
    <property type="entry name" value="YVTN repeat-like/Quinoprotein amine dehydrogenase"/>
    <property type="match status" value="1"/>
</dbReference>
<proteinExistence type="predicted"/>
<evidence type="ECO:0000313" key="3">
    <source>
        <dbReference type="Proteomes" id="UP000198215"/>
    </source>
</evidence>
<evidence type="ECO:0000256" key="1">
    <source>
        <dbReference type="SAM" id="MobiDB-lite"/>
    </source>
</evidence>
<keyword evidence="3" id="KW-1185">Reference proteome</keyword>
<protein>
    <recommendedName>
        <fullName evidence="4">BNR/Asp-box repeat-containing protein</fullName>
    </recommendedName>
</protein>
<feature type="region of interest" description="Disordered" evidence="1">
    <location>
        <begin position="1"/>
        <end position="24"/>
    </location>
</feature>
<evidence type="ECO:0000313" key="2">
    <source>
        <dbReference type="EMBL" id="SCG40170.1"/>
    </source>
</evidence>
<dbReference type="NCBIfam" id="NF045728">
    <property type="entry name" value="glycosyl_F510_1955"/>
    <property type="match status" value="1"/>
</dbReference>
<accession>A0A1C5H2C9</accession>
<dbReference type="EMBL" id="LT607753">
    <property type="protein sequence ID" value="SCG40170.1"/>
    <property type="molecule type" value="Genomic_DNA"/>
</dbReference>
<name>A0A1C5H2C9_9ACTN</name>